<dbReference type="InterPro" id="IPR001375">
    <property type="entry name" value="Peptidase_S9_cat"/>
</dbReference>
<dbReference type="Pfam" id="PF07676">
    <property type="entry name" value="PD40"/>
    <property type="match status" value="3"/>
</dbReference>
<evidence type="ECO:0000313" key="4">
    <source>
        <dbReference type="EMBL" id="NEN06150.1"/>
    </source>
</evidence>
<dbReference type="GO" id="GO:0004252">
    <property type="term" value="F:serine-type endopeptidase activity"/>
    <property type="evidence" value="ECO:0007669"/>
    <property type="project" value="TreeGrafter"/>
</dbReference>
<dbReference type="InterPro" id="IPR029058">
    <property type="entry name" value="AB_hydrolase_fold"/>
</dbReference>
<keyword evidence="2" id="KW-0720">Serine protease</keyword>
<feature type="domain" description="Peptidase S9 prolyl oligopeptidase catalytic" evidence="3">
    <location>
        <begin position="457"/>
        <end position="659"/>
    </location>
</feature>
<dbReference type="InterPro" id="IPR011042">
    <property type="entry name" value="6-blade_b-propeller_TolB-like"/>
</dbReference>
<dbReference type="Gene3D" id="2.120.10.30">
    <property type="entry name" value="TolB, C-terminal domain"/>
    <property type="match status" value="2"/>
</dbReference>
<dbReference type="Proteomes" id="UP000474967">
    <property type="component" value="Unassembled WGS sequence"/>
</dbReference>
<keyword evidence="5" id="KW-1185">Reference proteome</keyword>
<dbReference type="Pfam" id="PF00326">
    <property type="entry name" value="Peptidase_S9"/>
    <property type="match status" value="1"/>
</dbReference>
<reference evidence="4 5" key="1">
    <citation type="journal article" date="2014" name="J. Microbiol.">
        <title>Diaminobutyricibacter tongyongensis gen. nov., sp. nov. and Homoserinibacter gongjuensis gen. nov., sp. nov. belong to the family Microbacteriaceae.</title>
        <authorList>
            <person name="Kim S.J."/>
            <person name="Ahn J.H."/>
            <person name="Weon H.Y."/>
            <person name="Hamada M."/>
            <person name="Suzuki K."/>
            <person name="Kwon S.W."/>
        </authorList>
    </citation>
    <scope>NUCLEOTIDE SEQUENCE [LARGE SCALE GENOMIC DNA]</scope>
    <source>
        <strain evidence="4 5">NBRC 108724</strain>
    </source>
</reference>
<name>A0A6L9XXJ4_9MICO</name>
<dbReference type="GO" id="GO:0006508">
    <property type="term" value="P:proteolysis"/>
    <property type="evidence" value="ECO:0007669"/>
    <property type="project" value="InterPro"/>
</dbReference>
<keyword evidence="1" id="KW-0378">Hydrolase</keyword>
<evidence type="ECO:0000259" key="3">
    <source>
        <dbReference type="Pfam" id="PF00326"/>
    </source>
</evidence>
<dbReference type="SUPFAM" id="SSF53474">
    <property type="entry name" value="alpha/beta-Hydrolases"/>
    <property type="match status" value="1"/>
</dbReference>
<evidence type="ECO:0000256" key="2">
    <source>
        <dbReference type="ARBA" id="ARBA00022825"/>
    </source>
</evidence>
<proteinExistence type="predicted"/>
<comment type="caution">
    <text evidence="4">The sequence shown here is derived from an EMBL/GenBank/DDBJ whole genome shotgun (WGS) entry which is preliminary data.</text>
</comment>
<organism evidence="4 5">
    <name type="scientific">Leifsonia tongyongensis</name>
    <dbReference type="NCBI Taxonomy" id="1268043"/>
    <lineage>
        <taxon>Bacteria</taxon>
        <taxon>Bacillati</taxon>
        <taxon>Actinomycetota</taxon>
        <taxon>Actinomycetes</taxon>
        <taxon>Micrococcales</taxon>
        <taxon>Microbacteriaceae</taxon>
        <taxon>Leifsonia</taxon>
    </lineage>
</organism>
<dbReference type="PANTHER" id="PTHR42776">
    <property type="entry name" value="SERINE PEPTIDASE S9 FAMILY MEMBER"/>
    <property type="match status" value="1"/>
</dbReference>
<dbReference type="AlphaFoldDB" id="A0A6L9XXJ4"/>
<sequence length="666" mass="71830">MKATDLDLLTGVSAPTIHPNGGRAVVSVTRPDLGADAYVGQLWAVQLTGHAAPRRFTRGFRDTAPKFSPDGRLIAFLRAPVKGPSQLYVVDAAGGEPMPVTDRKLGVSEFAWSPDGRQLAFVSRVPEAGRYGSVEGIEANAEPPRHITTLKYQSNGLGYITDRRAHVFIVAVPDVWGEPVVQSAATAEGAAAVVPTVAEPKQLTTGEWDDSSIDFSPDGRTVTFVSARHKSSDDDLRSDVYALRLDGRGAEPTNLTGEYGDWSMLDAAYGLNGALYFTAQDVGPGGRDFVARNAALYVIDPDGGAPRLLTDPETIDLSESDIVAYHDDAVLVRDRSRGALRLLVVSQAGELREVTDRTREITGAAAAGDTLVVSFADATTNGDVAVVDDGSLRKLTDFSARLRASGVLPARELVVPARDGYDIHGWVVAPPGDGPHPVLLNIHGGPFAQYSVRIFDEAQVYANAGYAVVMCNPRGSAGYGQEHGRVIRQQMGTVDLTDVLDFLDGAIADNPSFDRDRLGIMGGSYGGYLTAWTTSHDHRFAAAIVERGYLDPEAFIGTSDIGSFFSDEYTGTEQGRMRAQSPQAHVDAVETPTLVLHSASDLRCPLGQAERYYAALKRRGVAAELLVFPGEDHELSRSGRPRHRRERFDAILDWWARYLPSQANAR</sequence>
<dbReference type="PANTHER" id="PTHR42776:SF27">
    <property type="entry name" value="DIPEPTIDYL PEPTIDASE FAMILY MEMBER 6"/>
    <property type="match status" value="1"/>
</dbReference>
<dbReference type="Gene3D" id="3.40.50.1820">
    <property type="entry name" value="alpha/beta hydrolase"/>
    <property type="match status" value="1"/>
</dbReference>
<evidence type="ECO:0000256" key="1">
    <source>
        <dbReference type="ARBA" id="ARBA00022801"/>
    </source>
</evidence>
<dbReference type="EMBL" id="JAAGWY010000002">
    <property type="protein sequence ID" value="NEN06150.1"/>
    <property type="molecule type" value="Genomic_DNA"/>
</dbReference>
<accession>A0A6L9XXJ4</accession>
<keyword evidence="2" id="KW-0645">Protease</keyword>
<dbReference type="RefSeq" id="WP_163289594.1">
    <property type="nucleotide sequence ID" value="NZ_JAAGWY010000002.1"/>
</dbReference>
<evidence type="ECO:0000313" key="5">
    <source>
        <dbReference type="Proteomes" id="UP000474967"/>
    </source>
</evidence>
<dbReference type="InterPro" id="IPR011659">
    <property type="entry name" value="WD40"/>
</dbReference>
<dbReference type="SUPFAM" id="SSF82171">
    <property type="entry name" value="DPP6 N-terminal domain-like"/>
    <property type="match status" value="1"/>
</dbReference>
<protein>
    <submittedName>
        <fullName evidence="4">S9 family peptidase</fullName>
    </submittedName>
</protein>
<gene>
    <name evidence="4" type="ORF">G3T36_09700</name>
</gene>